<keyword evidence="1" id="KW-0472">Membrane</keyword>
<reference evidence="2" key="1">
    <citation type="journal article" date="2014" name="Int. J. Syst. Evol. Microbiol.">
        <title>Complete genome sequence of Corynebacterium casei LMG S-19264T (=DSM 44701T), isolated from a smear-ripened cheese.</title>
        <authorList>
            <consortium name="US DOE Joint Genome Institute (JGI-PGF)"/>
            <person name="Walter F."/>
            <person name="Albersmeier A."/>
            <person name="Kalinowski J."/>
            <person name="Ruckert C."/>
        </authorList>
    </citation>
    <scope>NUCLEOTIDE SEQUENCE</scope>
    <source>
        <strain evidence="2">CGMCC 1.15958</strain>
    </source>
</reference>
<comment type="caution">
    <text evidence="2">The sequence shown here is derived from an EMBL/GenBank/DDBJ whole genome shotgun (WGS) entry which is preliminary data.</text>
</comment>
<name>A0A916YJW5_9BACT</name>
<reference evidence="2" key="2">
    <citation type="submission" date="2020-09" db="EMBL/GenBank/DDBJ databases">
        <authorList>
            <person name="Sun Q."/>
            <person name="Zhou Y."/>
        </authorList>
    </citation>
    <scope>NUCLEOTIDE SEQUENCE</scope>
    <source>
        <strain evidence="2">CGMCC 1.15958</strain>
    </source>
</reference>
<evidence type="ECO:0000313" key="2">
    <source>
        <dbReference type="EMBL" id="GGD48302.1"/>
    </source>
</evidence>
<evidence type="ECO:0000256" key="1">
    <source>
        <dbReference type="SAM" id="Phobius"/>
    </source>
</evidence>
<dbReference type="RefSeq" id="WP_188764981.1">
    <property type="nucleotide sequence ID" value="NZ_BMKK01000002.1"/>
</dbReference>
<evidence type="ECO:0008006" key="4">
    <source>
        <dbReference type="Google" id="ProtNLM"/>
    </source>
</evidence>
<keyword evidence="3" id="KW-1185">Reference proteome</keyword>
<feature type="transmembrane region" description="Helical" evidence="1">
    <location>
        <begin position="49"/>
        <end position="67"/>
    </location>
</feature>
<keyword evidence="1" id="KW-0812">Transmembrane</keyword>
<gene>
    <name evidence="2" type="ORF">GCM10011514_10420</name>
</gene>
<dbReference type="Proteomes" id="UP000609064">
    <property type="component" value="Unassembled WGS sequence"/>
</dbReference>
<protein>
    <recommendedName>
        <fullName evidence="4">Outer membrane protein beta-barrel domain-containing protein</fullName>
    </recommendedName>
</protein>
<dbReference type="AlphaFoldDB" id="A0A916YJW5"/>
<evidence type="ECO:0000313" key="3">
    <source>
        <dbReference type="Proteomes" id="UP000609064"/>
    </source>
</evidence>
<organism evidence="2 3">
    <name type="scientific">Emticicia aquatilis</name>
    <dbReference type="NCBI Taxonomy" id="1537369"/>
    <lineage>
        <taxon>Bacteria</taxon>
        <taxon>Pseudomonadati</taxon>
        <taxon>Bacteroidota</taxon>
        <taxon>Cytophagia</taxon>
        <taxon>Cytophagales</taxon>
        <taxon>Leadbetterellaceae</taxon>
        <taxon>Emticicia</taxon>
    </lineage>
</organism>
<proteinExistence type="predicted"/>
<sequence length="472" mass="54515">MNIDKYNDAIKKKLESIEPKFEENDWDEMKSFMALNVPKGSIWSRYSRLFLYSTGAILLLSSLFFNIKQNYDNTSLLKINELLVNKTGTKQATQTQIVYQTDTVYLTKYITKWRTIDNTIAQSDLDGNLKTIDGQPFITNNQIIDKEMKAALPSPIKENQTNQNTVTISKLGVENKNNLSKDVENIQPLSQATNGITNQILEPTNLSENTLKIAKNELISDSKIQNLSEINRIPFNQNVYLWTKQDPKINFITKMPVDALAQRKHITIKLPSISLVNLKYRVGVSFDVGNEQIGGSLLSDVLLSKHWSMNAGLRFLNITGNSYYTSEQFLFVTKQDFRQLYAPYIPVNYDIINLDFQNYLLQIPFGITYRYPLRNDITLLFSATTDLDLFVRQYINFDYKEDNSKFEQGTFKSTLPKSLLSNLEFSAGIEKKYNRMIFQVHPYISTQLRETVYKKEEFVFGAKMRFFVNLGK</sequence>
<accession>A0A916YJW5</accession>
<dbReference type="EMBL" id="BMKK01000002">
    <property type="protein sequence ID" value="GGD48302.1"/>
    <property type="molecule type" value="Genomic_DNA"/>
</dbReference>
<keyword evidence="1" id="KW-1133">Transmembrane helix</keyword>